<dbReference type="EMBL" id="JAIWYP010000002">
    <property type="protein sequence ID" value="KAH3862722.1"/>
    <property type="molecule type" value="Genomic_DNA"/>
</dbReference>
<evidence type="ECO:0000259" key="1">
    <source>
        <dbReference type="Pfam" id="PF00685"/>
    </source>
</evidence>
<sequence>MTLKIESKNVADRRAKYCNFQADTTKMASASHGRVYAYNAYNHPTFTLNFKNPCFLQGVNYKSSEDIRCVPYFLLPGFPKCATTSVWEGLKVHPRIKLLHFKEPNFLHRLDRGGLPFTDAVKNYTDTFAESTKAIMSSPHFVNRETFYDQITGEASVDYSFDNRYWPLYPGNENCREPAVTLADFAHRLNPNMKIIFVVRDPVERLYSDYVFESLFLGYPVSKQGFHQRVLSTIAAHKLCRKYQSARACAYNSSLETWEVRLRVGMYHVFIEDWAAVFTANNIAVIRTEELDEDRKLETYRKLFKFLDVRRYFPSS</sequence>
<dbReference type="InterPro" id="IPR052654">
    <property type="entry name" value="CS_Sulfotransferase"/>
</dbReference>
<dbReference type="Gene3D" id="3.40.50.300">
    <property type="entry name" value="P-loop containing nucleotide triphosphate hydrolases"/>
    <property type="match status" value="1"/>
</dbReference>
<protein>
    <recommendedName>
        <fullName evidence="1">Sulfotransferase domain-containing protein</fullName>
    </recommendedName>
</protein>
<proteinExistence type="predicted"/>
<reference evidence="2" key="2">
    <citation type="submission" date="2020-11" db="EMBL/GenBank/DDBJ databases">
        <authorList>
            <person name="McCartney M.A."/>
            <person name="Auch B."/>
            <person name="Kono T."/>
            <person name="Mallez S."/>
            <person name="Becker A."/>
            <person name="Gohl D.M."/>
            <person name="Silverstein K.A.T."/>
            <person name="Koren S."/>
            <person name="Bechman K.B."/>
            <person name="Herman A."/>
            <person name="Abrahante J.E."/>
            <person name="Garbe J."/>
        </authorList>
    </citation>
    <scope>NUCLEOTIDE SEQUENCE</scope>
    <source>
        <strain evidence="2">Duluth1</strain>
        <tissue evidence="2">Whole animal</tissue>
    </source>
</reference>
<dbReference type="PANTHER" id="PTHR15723">
    <property type="entry name" value="CARBOHYDRATE SULFOTRANSFERASE 15"/>
    <property type="match status" value="1"/>
</dbReference>
<evidence type="ECO:0000313" key="2">
    <source>
        <dbReference type="EMBL" id="KAH3862722.1"/>
    </source>
</evidence>
<dbReference type="InterPro" id="IPR027417">
    <property type="entry name" value="P-loop_NTPase"/>
</dbReference>
<feature type="domain" description="Sulfotransferase" evidence="1">
    <location>
        <begin position="189"/>
        <end position="309"/>
    </location>
</feature>
<dbReference type="GO" id="GO:0050659">
    <property type="term" value="F:N-acetylgalactosamine 4-sulfate 6-O-sulfotransferase activity"/>
    <property type="evidence" value="ECO:0007669"/>
    <property type="project" value="TreeGrafter"/>
</dbReference>
<name>A0A9D4LS28_DREPO</name>
<evidence type="ECO:0000313" key="3">
    <source>
        <dbReference type="Proteomes" id="UP000828390"/>
    </source>
</evidence>
<dbReference type="PANTHER" id="PTHR15723:SF0">
    <property type="entry name" value="CARBOHYDRATE SULFOTRANSFERASE 15"/>
    <property type="match status" value="1"/>
</dbReference>
<dbReference type="Proteomes" id="UP000828390">
    <property type="component" value="Unassembled WGS sequence"/>
</dbReference>
<dbReference type="Pfam" id="PF00685">
    <property type="entry name" value="Sulfotransfer_1"/>
    <property type="match status" value="1"/>
</dbReference>
<comment type="caution">
    <text evidence="2">The sequence shown here is derived from an EMBL/GenBank/DDBJ whole genome shotgun (WGS) entry which is preliminary data.</text>
</comment>
<reference evidence="2" key="1">
    <citation type="journal article" date="2019" name="bioRxiv">
        <title>The Genome of the Zebra Mussel, Dreissena polymorpha: A Resource for Invasive Species Research.</title>
        <authorList>
            <person name="McCartney M.A."/>
            <person name="Auch B."/>
            <person name="Kono T."/>
            <person name="Mallez S."/>
            <person name="Zhang Y."/>
            <person name="Obille A."/>
            <person name="Becker A."/>
            <person name="Abrahante J.E."/>
            <person name="Garbe J."/>
            <person name="Badalamenti J.P."/>
            <person name="Herman A."/>
            <person name="Mangelson H."/>
            <person name="Liachko I."/>
            <person name="Sullivan S."/>
            <person name="Sone E.D."/>
            <person name="Koren S."/>
            <person name="Silverstein K.A.T."/>
            <person name="Beckman K.B."/>
            <person name="Gohl D.M."/>
        </authorList>
    </citation>
    <scope>NUCLEOTIDE SEQUENCE</scope>
    <source>
        <strain evidence="2">Duluth1</strain>
        <tissue evidence="2">Whole animal</tissue>
    </source>
</reference>
<dbReference type="GO" id="GO:0019319">
    <property type="term" value="P:hexose biosynthetic process"/>
    <property type="evidence" value="ECO:0007669"/>
    <property type="project" value="TreeGrafter"/>
</dbReference>
<gene>
    <name evidence="2" type="ORF">DPMN_025695</name>
</gene>
<dbReference type="AlphaFoldDB" id="A0A9D4LS28"/>
<keyword evidence="3" id="KW-1185">Reference proteome</keyword>
<dbReference type="InterPro" id="IPR000863">
    <property type="entry name" value="Sulfotransferase_dom"/>
</dbReference>
<accession>A0A9D4LS28</accession>
<organism evidence="2 3">
    <name type="scientific">Dreissena polymorpha</name>
    <name type="common">Zebra mussel</name>
    <name type="synonym">Mytilus polymorpha</name>
    <dbReference type="NCBI Taxonomy" id="45954"/>
    <lineage>
        <taxon>Eukaryota</taxon>
        <taxon>Metazoa</taxon>
        <taxon>Spiralia</taxon>
        <taxon>Lophotrochozoa</taxon>
        <taxon>Mollusca</taxon>
        <taxon>Bivalvia</taxon>
        <taxon>Autobranchia</taxon>
        <taxon>Heteroconchia</taxon>
        <taxon>Euheterodonta</taxon>
        <taxon>Imparidentia</taxon>
        <taxon>Neoheterodontei</taxon>
        <taxon>Myida</taxon>
        <taxon>Dreissenoidea</taxon>
        <taxon>Dreissenidae</taxon>
        <taxon>Dreissena</taxon>
    </lineage>
</organism>
<dbReference type="SUPFAM" id="SSF52540">
    <property type="entry name" value="P-loop containing nucleoside triphosphate hydrolases"/>
    <property type="match status" value="1"/>
</dbReference>